<feature type="transmembrane region" description="Helical" evidence="1">
    <location>
        <begin position="150"/>
        <end position="172"/>
    </location>
</feature>
<dbReference type="EMBL" id="CAFBLM010000103">
    <property type="protein sequence ID" value="CAB4881186.1"/>
    <property type="molecule type" value="Genomic_DNA"/>
</dbReference>
<protein>
    <submittedName>
        <fullName evidence="2">Unannotated protein</fullName>
    </submittedName>
</protein>
<feature type="transmembrane region" description="Helical" evidence="1">
    <location>
        <begin position="12"/>
        <end position="29"/>
    </location>
</feature>
<feature type="transmembrane region" description="Helical" evidence="1">
    <location>
        <begin position="121"/>
        <end position="138"/>
    </location>
</feature>
<reference evidence="2" key="1">
    <citation type="submission" date="2020-05" db="EMBL/GenBank/DDBJ databases">
        <authorList>
            <person name="Chiriac C."/>
            <person name="Salcher M."/>
            <person name="Ghai R."/>
            <person name="Kavagutti S V."/>
        </authorList>
    </citation>
    <scope>NUCLEOTIDE SEQUENCE</scope>
</reference>
<accession>A0A6J7EDW7</accession>
<feature type="transmembrane region" description="Helical" evidence="1">
    <location>
        <begin position="50"/>
        <end position="70"/>
    </location>
</feature>
<organism evidence="2">
    <name type="scientific">freshwater metagenome</name>
    <dbReference type="NCBI Taxonomy" id="449393"/>
    <lineage>
        <taxon>unclassified sequences</taxon>
        <taxon>metagenomes</taxon>
        <taxon>ecological metagenomes</taxon>
    </lineage>
</organism>
<feature type="transmembrane region" description="Helical" evidence="1">
    <location>
        <begin position="90"/>
        <end position="109"/>
    </location>
</feature>
<name>A0A6J7EDW7_9ZZZZ</name>
<dbReference type="AlphaFoldDB" id="A0A6J7EDW7"/>
<keyword evidence="1" id="KW-0472">Membrane</keyword>
<keyword evidence="1" id="KW-0812">Transmembrane</keyword>
<evidence type="ECO:0000313" key="2">
    <source>
        <dbReference type="EMBL" id="CAB4881186.1"/>
    </source>
</evidence>
<sequence>MNTVWFLDRSSGFVLLVLFTISLTLGVLATRRTGRGSMSRLLSQDLHVRVTSAALALLVVHVATAVADTYVDISLADVLIPFRGGYRPFWLGLGTISLDLFLLVLLTTFIRGKLNERAWRIFHALSYIGWLSCLFHAWGTGTDARTNWGLALIVSCTLVGLIATAWRIYVVMTGRNSPTPPRVAGHSAQKGEVFLS</sequence>
<evidence type="ECO:0000256" key="1">
    <source>
        <dbReference type="SAM" id="Phobius"/>
    </source>
</evidence>
<keyword evidence="1" id="KW-1133">Transmembrane helix</keyword>
<proteinExistence type="predicted"/>
<gene>
    <name evidence="2" type="ORF">UFOPK3401_01460</name>
</gene>